<sequence length="102" mass="11153">MSLVLIVQSDARIYKTKPRPRKNKSIFTTTRPNKPVKTATTSTPTKGAKGCISSSCPPVKTATTSIPTKGAKACNWSCPPETYLKTFNKLNVITLIKLRISE</sequence>
<reference evidence="2 3" key="1">
    <citation type="submission" date="2018-06" db="EMBL/GenBank/DDBJ databases">
        <title>Comparative genomics reveals the genomic features of Rhizophagus irregularis, R. cerebriforme, R. diaphanum and Gigaspora rosea, and their symbiotic lifestyle signature.</title>
        <authorList>
            <person name="Morin E."/>
            <person name="San Clemente H."/>
            <person name="Chen E.C.H."/>
            <person name="De La Providencia I."/>
            <person name="Hainaut M."/>
            <person name="Kuo A."/>
            <person name="Kohler A."/>
            <person name="Murat C."/>
            <person name="Tang N."/>
            <person name="Roy S."/>
            <person name="Loubradou J."/>
            <person name="Henrissat B."/>
            <person name="Grigoriev I.V."/>
            <person name="Corradi N."/>
            <person name="Roux C."/>
            <person name="Martin F.M."/>
        </authorList>
    </citation>
    <scope>NUCLEOTIDE SEQUENCE [LARGE SCALE GENOMIC DNA]</scope>
    <source>
        <strain evidence="2 3">DAOM 194757</strain>
    </source>
</reference>
<accession>A0A397VJQ5</accession>
<evidence type="ECO:0000256" key="1">
    <source>
        <dbReference type="SAM" id="MobiDB-lite"/>
    </source>
</evidence>
<feature type="region of interest" description="Disordered" evidence="1">
    <location>
        <begin position="18"/>
        <end position="48"/>
    </location>
</feature>
<proteinExistence type="predicted"/>
<dbReference type="EMBL" id="QKWP01000435">
    <property type="protein sequence ID" value="RIB20123.1"/>
    <property type="molecule type" value="Genomic_DNA"/>
</dbReference>
<dbReference type="Proteomes" id="UP000266673">
    <property type="component" value="Unassembled WGS sequence"/>
</dbReference>
<feature type="compositionally biased region" description="Polar residues" evidence="1">
    <location>
        <begin position="25"/>
        <end position="45"/>
    </location>
</feature>
<name>A0A397VJQ5_9GLOM</name>
<gene>
    <name evidence="2" type="ORF">C2G38_2180080</name>
</gene>
<organism evidence="2 3">
    <name type="scientific">Gigaspora rosea</name>
    <dbReference type="NCBI Taxonomy" id="44941"/>
    <lineage>
        <taxon>Eukaryota</taxon>
        <taxon>Fungi</taxon>
        <taxon>Fungi incertae sedis</taxon>
        <taxon>Mucoromycota</taxon>
        <taxon>Glomeromycotina</taxon>
        <taxon>Glomeromycetes</taxon>
        <taxon>Diversisporales</taxon>
        <taxon>Gigasporaceae</taxon>
        <taxon>Gigaspora</taxon>
    </lineage>
</organism>
<dbReference type="AlphaFoldDB" id="A0A397VJQ5"/>
<evidence type="ECO:0000313" key="3">
    <source>
        <dbReference type="Proteomes" id="UP000266673"/>
    </source>
</evidence>
<evidence type="ECO:0000313" key="2">
    <source>
        <dbReference type="EMBL" id="RIB20123.1"/>
    </source>
</evidence>
<comment type="caution">
    <text evidence="2">The sequence shown here is derived from an EMBL/GenBank/DDBJ whole genome shotgun (WGS) entry which is preliminary data.</text>
</comment>
<keyword evidence="3" id="KW-1185">Reference proteome</keyword>
<protein>
    <submittedName>
        <fullName evidence="2">Uncharacterized protein</fullName>
    </submittedName>
</protein>